<comment type="caution">
    <text evidence="1">The sequence shown here is derived from an EMBL/GenBank/DDBJ whole genome shotgun (WGS) entry which is preliminary data.</text>
</comment>
<protein>
    <recommendedName>
        <fullName evidence="3">Alpha/beta hydrolase</fullName>
    </recommendedName>
</protein>
<dbReference type="RefSeq" id="WP_147788928.1">
    <property type="nucleotide sequence ID" value="NZ_CP171466.1"/>
</dbReference>
<evidence type="ECO:0000313" key="1">
    <source>
        <dbReference type="EMBL" id="TXL80073.1"/>
    </source>
</evidence>
<proteinExistence type="predicted"/>
<accession>A0ABY3LIL7</accession>
<reference evidence="1 2" key="1">
    <citation type="submission" date="2018-10" db="EMBL/GenBank/DDBJ databases">
        <title>Draft genome sequence of Pantoea vagans isolated from corpses of the sugarcane aphid Melanaphis sacchari Zehntner.</title>
        <authorList>
            <person name="Toledo E."/>
            <person name="Pena G."/>
            <person name="Lozano L."/>
        </authorList>
    </citation>
    <scope>NUCLEOTIDE SEQUENCE [LARGE SCALE GENOMIC DNA]</scope>
    <source>
        <strain evidence="1 2">ET-90</strain>
    </source>
</reference>
<sequence length="81" mass="9139">MAKVLTPKNPSGQPKKLSFPVTILLAEQDELFDVKRMTEFFSSCGNSHLSSQVVKKCRHLDCIFELTDSMKKHFARLPSGI</sequence>
<dbReference type="EMBL" id="RCNL01000002">
    <property type="protein sequence ID" value="TXL80073.1"/>
    <property type="molecule type" value="Genomic_DNA"/>
</dbReference>
<dbReference type="Gene3D" id="3.40.50.1820">
    <property type="entry name" value="alpha/beta hydrolase"/>
    <property type="match status" value="1"/>
</dbReference>
<name>A0ABY3LIL7_9GAMM</name>
<evidence type="ECO:0000313" key="2">
    <source>
        <dbReference type="Proteomes" id="UP000426772"/>
    </source>
</evidence>
<gene>
    <name evidence="1" type="ORF">D9O29_07410</name>
</gene>
<dbReference type="Proteomes" id="UP000426772">
    <property type="component" value="Unassembled WGS sequence"/>
</dbReference>
<organism evidence="1 2">
    <name type="scientific">Pantoea vagans</name>
    <dbReference type="NCBI Taxonomy" id="470934"/>
    <lineage>
        <taxon>Bacteria</taxon>
        <taxon>Pseudomonadati</taxon>
        <taxon>Pseudomonadota</taxon>
        <taxon>Gammaproteobacteria</taxon>
        <taxon>Enterobacterales</taxon>
        <taxon>Erwiniaceae</taxon>
        <taxon>Pantoea</taxon>
    </lineage>
</organism>
<dbReference type="InterPro" id="IPR029058">
    <property type="entry name" value="AB_hydrolase_fold"/>
</dbReference>
<evidence type="ECO:0008006" key="3">
    <source>
        <dbReference type="Google" id="ProtNLM"/>
    </source>
</evidence>
<keyword evidence="2" id="KW-1185">Reference proteome</keyword>